<feature type="compositionally biased region" description="Basic and acidic residues" evidence="1">
    <location>
        <begin position="80"/>
        <end position="97"/>
    </location>
</feature>
<feature type="compositionally biased region" description="Polar residues" evidence="1">
    <location>
        <begin position="49"/>
        <end position="58"/>
    </location>
</feature>
<dbReference type="AlphaFoldDB" id="A0ABD2BRD6"/>
<sequence length="97" mass="10393">MKKEIKRERNVRRESVSAQAEYNNILSRETCRRRWSESPVSRSIDPLCSASTSTSGQPSWGVGGGGDGGDGGGGGGGGGRRREETKSKRLQIEVKGL</sequence>
<name>A0ABD2BRD6_VESSQ</name>
<protein>
    <submittedName>
        <fullName evidence="2">Uncharacterized protein</fullName>
    </submittedName>
</protein>
<reference evidence="2 3" key="1">
    <citation type="journal article" date="2024" name="Ann. Entomol. Soc. Am.">
        <title>Genomic analyses of the southern and eastern yellowjacket wasps (Hymenoptera: Vespidae) reveal evolutionary signatures of social life.</title>
        <authorList>
            <person name="Catto M.A."/>
            <person name="Caine P.B."/>
            <person name="Orr S.E."/>
            <person name="Hunt B.G."/>
            <person name="Goodisman M.A.D."/>
        </authorList>
    </citation>
    <scope>NUCLEOTIDE SEQUENCE [LARGE SCALE GENOMIC DNA]</scope>
    <source>
        <strain evidence="2">233</strain>
        <tissue evidence="2">Head and thorax</tissue>
    </source>
</reference>
<feature type="region of interest" description="Disordered" evidence="1">
    <location>
        <begin position="31"/>
        <end position="97"/>
    </location>
</feature>
<evidence type="ECO:0000313" key="2">
    <source>
        <dbReference type="EMBL" id="KAL2735336.1"/>
    </source>
</evidence>
<comment type="caution">
    <text evidence="2">The sequence shown here is derived from an EMBL/GenBank/DDBJ whole genome shotgun (WGS) entry which is preliminary data.</text>
</comment>
<proteinExistence type="predicted"/>
<feature type="compositionally biased region" description="Gly residues" evidence="1">
    <location>
        <begin position="61"/>
        <end position="78"/>
    </location>
</feature>
<dbReference type="EMBL" id="JAUDFV010000064">
    <property type="protein sequence ID" value="KAL2735336.1"/>
    <property type="molecule type" value="Genomic_DNA"/>
</dbReference>
<organism evidence="2 3">
    <name type="scientific">Vespula squamosa</name>
    <name type="common">Southern yellow jacket</name>
    <name type="synonym">Wasp</name>
    <dbReference type="NCBI Taxonomy" id="30214"/>
    <lineage>
        <taxon>Eukaryota</taxon>
        <taxon>Metazoa</taxon>
        <taxon>Ecdysozoa</taxon>
        <taxon>Arthropoda</taxon>
        <taxon>Hexapoda</taxon>
        <taxon>Insecta</taxon>
        <taxon>Pterygota</taxon>
        <taxon>Neoptera</taxon>
        <taxon>Endopterygota</taxon>
        <taxon>Hymenoptera</taxon>
        <taxon>Apocrita</taxon>
        <taxon>Aculeata</taxon>
        <taxon>Vespoidea</taxon>
        <taxon>Vespidae</taxon>
        <taxon>Vespinae</taxon>
        <taxon>Vespula</taxon>
    </lineage>
</organism>
<feature type="non-terminal residue" evidence="2">
    <location>
        <position position="97"/>
    </location>
</feature>
<evidence type="ECO:0000256" key="1">
    <source>
        <dbReference type="SAM" id="MobiDB-lite"/>
    </source>
</evidence>
<keyword evidence="3" id="KW-1185">Reference proteome</keyword>
<dbReference type="Proteomes" id="UP001607302">
    <property type="component" value="Unassembled WGS sequence"/>
</dbReference>
<accession>A0ABD2BRD6</accession>
<gene>
    <name evidence="2" type="ORF">V1478_002976</name>
</gene>
<evidence type="ECO:0000313" key="3">
    <source>
        <dbReference type="Proteomes" id="UP001607302"/>
    </source>
</evidence>